<evidence type="ECO:0000256" key="5">
    <source>
        <dbReference type="ARBA" id="ARBA00022840"/>
    </source>
</evidence>
<dbReference type="EMBL" id="CP001099">
    <property type="protein sequence ID" value="ACF12261.1"/>
    <property type="molecule type" value="Genomic_DNA"/>
</dbReference>
<dbReference type="eggNOG" id="COG1112">
    <property type="taxonomic scope" value="Bacteria"/>
</dbReference>
<dbReference type="AlphaFoldDB" id="B3QQQ8"/>
<evidence type="ECO:0000259" key="6">
    <source>
        <dbReference type="Pfam" id="PF10881"/>
    </source>
</evidence>
<evidence type="ECO:0000256" key="2">
    <source>
        <dbReference type="ARBA" id="ARBA00022741"/>
    </source>
</evidence>
<proteinExistence type="inferred from homology"/>
<keyword evidence="5" id="KW-0067">ATP-binding</keyword>
<evidence type="ECO:0000259" key="8">
    <source>
        <dbReference type="Pfam" id="PF13087"/>
    </source>
</evidence>
<dbReference type="InterPro" id="IPR047187">
    <property type="entry name" value="SF1_C_Upf1"/>
</dbReference>
<dbReference type="GO" id="GO:0005524">
    <property type="term" value="F:ATP binding"/>
    <property type="evidence" value="ECO:0007669"/>
    <property type="project" value="UniProtKB-KW"/>
</dbReference>
<name>B3QQQ8_CHLP8</name>
<accession>B3QQQ8</accession>
<dbReference type="InterPro" id="IPR050534">
    <property type="entry name" value="Coronavir_polyprotein_1ab"/>
</dbReference>
<dbReference type="eggNOG" id="COG0507">
    <property type="taxonomic scope" value="Bacteria"/>
</dbReference>
<dbReference type="Pfam" id="PF13086">
    <property type="entry name" value="AAA_11"/>
    <property type="match status" value="1"/>
</dbReference>
<sequence length="913" mass="103243">MSMNPRRHLIIIKGKELTDQVTRIERTAGRMAVTYVGGKTYRYASGNVEWLSNPERIPTGDSRVFVQGAQLADIDDVLHFGKWVKLFHKSGEQRLCLFSDLDVQQAEPSSGRSQDVLAYFRELAEGSPLRSIDDQSLMAMKYRHLKQGATRSILSSFLEARFPGSAKRLPLDLIFPFGCNMSQKMAVQRAMQHPVSVIQGPPGTGKTQTILNLIANLLLQNKRIAVVSNNNSATANVLEKLQKYELDFMAAFLGSNENKEAFIEAQSDGRVQLPMLQPDEEAAAREEILRLNSELDKAFAEQNDLAAVIEQLDALRLEMVHFEQFYEETRGRSLKATEGSFKPKASAKKLLNYWLACEEEMKRQAVERSPSGNRAGFLEKIRFLLRFGLAGRVLFALTVEERIALLQRAYYLRSIADLEARRKGLEASLAGFRFEERLERLTELSMQLLRHRLAGNYNNRARKRFTLDDLRREPKAFLDEYPVILSTTFSVITSLKSGYLFDCVIVDEASQVDLLSGVLAMGCAWKLVVVGDPMQLPNVMTGQDIKRASEVALRYDVPEHCRFERHSLLSAVRAAFPELPETLLREHYRCHPKIIQFCNRKFYGGELLIMTRDHGEPEVLKAIVTVEGRHARGTINQRQIDEITQQVLPELRSVNPDDIGIVSPFRKQADLMQSTLGPEEIEVDTVHKYQGREKRVIVISTVANDANEFVDNPNLLNVAVSRAQERLWLVVSTEMAEGSGNVADLVRYIRYNNGEVLPGKARSVFDLLYRDYAAVRREMLKKGKRVSRYDSENLVHGVIESVLQEKQGLGVVFQLPLSMLVRNTDGLSPEEAAYATHPWTHVDFVIYRTIDNSPVLAVEVDGYAFHREGTRQAERDALKDAVLAKCGLPILRLSTIGSDEQNRISKKLDEVTM</sequence>
<dbReference type="PANTHER" id="PTHR43788">
    <property type="entry name" value="DNA2/NAM7 HELICASE FAMILY MEMBER"/>
    <property type="match status" value="1"/>
</dbReference>
<dbReference type="GO" id="GO:0043139">
    <property type="term" value="F:5'-3' DNA helicase activity"/>
    <property type="evidence" value="ECO:0007669"/>
    <property type="project" value="TreeGrafter"/>
</dbReference>
<comment type="similarity">
    <text evidence="1">Belongs to the DNA2/NAM7 helicase family.</text>
</comment>
<dbReference type="InterPro" id="IPR027417">
    <property type="entry name" value="P-loop_NTPase"/>
</dbReference>
<dbReference type="HOGENOM" id="CLU_011256_0_0_10"/>
<reference evidence="9" key="1">
    <citation type="submission" date="2008-06" db="EMBL/GenBank/DDBJ databases">
        <title>Complete sequence of Chlorobaculum parvum NCIB 8327.</title>
        <authorList>
            <consortium name="US DOE Joint Genome Institute"/>
            <person name="Lucas S."/>
            <person name="Copeland A."/>
            <person name="Lapidus A."/>
            <person name="Glavina del Rio T."/>
            <person name="Dalin E."/>
            <person name="Tice H."/>
            <person name="Bruce D."/>
            <person name="Goodwin L."/>
            <person name="Pitluck S."/>
            <person name="Schmutz J."/>
            <person name="Larimer F."/>
            <person name="Land M."/>
            <person name="Hauser L."/>
            <person name="Kyrpides N."/>
            <person name="Mikhailova N."/>
            <person name="Zhao F."/>
            <person name="Li T."/>
            <person name="Liu Z."/>
            <person name="Overmann J."/>
            <person name="Bryant D.A."/>
            <person name="Richardson P."/>
        </authorList>
    </citation>
    <scope>NUCLEOTIDE SEQUENCE [LARGE SCALE GENOMIC DNA]</scope>
    <source>
        <strain evidence="9">NCIB 8327</strain>
    </source>
</reference>
<keyword evidence="4 9" id="KW-0347">Helicase</keyword>
<evidence type="ECO:0000259" key="7">
    <source>
        <dbReference type="Pfam" id="PF13086"/>
    </source>
</evidence>
<protein>
    <submittedName>
        <fullName evidence="9">DNA helicase</fullName>
    </submittedName>
</protein>
<dbReference type="Proteomes" id="UP000008811">
    <property type="component" value="Chromosome"/>
</dbReference>
<dbReference type="Gene3D" id="3.40.50.300">
    <property type="entry name" value="P-loop containing nucleotide triphosphate hydrolases"/>
    <property type="match status" value="2"/>
</dbReference>
<evidence type="ECO:0000313" key="10">
    <source>
        <dbReference type="Proteomes" id="UP000008811"/>
    </source>
</evidence>
<dbReference type="SUPFAM" id="SSF52540">
    <property type="entry name" value="P-loop containing nucleoside triphosphate hydrolases"/>
    <property type="match status" value="1"/>
</dbReference>
<evidence type="ECO:0000256" key="3">
    <source>
        <dbReference type="ARBA" id="ARBA00022801"/>
    </source>
</evidence>
<dbReference type="KEGG" id="cpc:Cpar_1869"/>
<keyword evidence="3" id="KW-0378">Hydrolase</keyword>
<dbReference type="OrthoDB" id="9757917at2"/>
<dbReference type="GO" id="GO:0016787">
    <property type="term" value="F:hydrolase activity"/>
    <property type="evidence" value="ECO:0007669"/>
    <property type="project" value="UniProtKB-KW"/>
</dbReference>
<gene>
    <name evidence="9" type="ordered locus">Cpar_1869</name>
</gene>
<dbReference type="STRING" id="517417.Cpar_1869"/>
<dbReference type="CDD" id="cd18808">
    <property type="entry name" value="SF1_C_Upf1"/>
    <property type="match status" value="1"/>
</dbReference>
<keyword evidence="2" id="KW-0547">Nucleotide-binding</keyword>
<dbReference type="CDD" id="cd17934">
    <property type="entry name" value="DEXXQc_Upf1-like"/>
    <property type="match status" value="1"/>
</dbReference>
<evidence type="ECO:0000256" key="4">
    <source>
        <dbReference type="ARBA" id="ARBA00022806"/>
    </source>
</evidence>
<dbReference type="Pfam" id="PF10881">
    <property type="entry name" value="DUF2726"/>
    <property type="match status" value="1"/>
</dbReference>
<feature type="domain" description="DNA2/NAM7 helicase-like C-terminal" evidence="8">
    <location>
        <begin position="574"/>
        <end position="732"/>
    </location>
</feature>
<feature type="domain" description="DNA2/NAM7 helicase helicase" evidence="7">
    <location>
        <begin position="179"/>
        <end position="540"/>
    </location>
</feature>
<keyword evidence="10" id="KW-1185">Reference proteome</keyword>
<dbReference type="InterPro" id="IPR041679">
    <property type="entry name" value="DNA2/NAM7-like_C"/>
</dbReference>
<dbReference type="Pfam" id="PF13087">
    <property type="entry name" value="AAA_12"/>
    <property type="match status" value="1"/>
</dbReference>
<organism evidence="9 10">
    <name type="scientific">Chlorobaculum parvum (strain DSM 263 / NCIMB 8327)</name>
    <name type="common">Chlorobium vibrioforme subsp. thiosulfatophilum</name>
    <dbReference type="NCBI Taxonomy" id="517417"/>
    <lineage>
        <taxon>Bacteria</taxon>
        <taxon>Pseudomonadati</taxon>
        <taxon>Chlorobiota</taxon>
        <taxon>Chlorobiia</taxon>
        <taxon>Chlorobiales</taxon>
        <taxon>Chlorobiaceae</taxon>
        <taxon>Chlorobaculum</taxon>
    </lineage>
</organism>
<dbReference type="InterPro" id="IPR041677">
    <property type="entry name" value="DNA2/NAM7_AAA_11"/>
</dbReference>
<dbReference type="PANTHER" id="PTHR43788:SF8">
    <property type="entry name" value="DNA-BINDING PROTEIN SMUBP-2"/>
    <property type="match status" value="1"/>
</dbReference>
<dbReference type="InterPro" id="IPR024402">
    <property type="entry name" value="DUF2726"/>
</dbReference>
<evidence type="ECO:0000256" key="1">
    <source>
        <dbReference type="ARBA" id="ARBA00007913"/>
    </source>
</evidence>
<evidence type="ECO:0000313" key="9">
    <source>
        <dbReference type="EMBL" id="ACF12261.1"/>
    </source>
</evidence>
<feature type="domain" description="DUF2726" evidence="6">
    <location>
        <begin position="790"/>
        <end position="909"/>
    </location>
</feature>